<gene>
    <name evidence="2" type="ORF">AM402_10285</name>
</gene>
<protein>
    <submittedName>
        <fullName evidence="2">Uncharacterized protein</fullName>
    </submittedName>
</protein>
<evidence type="ECO:0000256" key="1">
    <source>
        <dbReference type="SAM" id="Phobius"/>
    </source>
</evidence>
<dbReference type="EMBL" id="CP021694">
    <property type="protein sequence ID" value="ARX34511.1"/>
    <property type="molecule type" value="Genomic_DNA"/>
</dbReference>
<keyword evidence="1" id="KW-0472">Membrane</keyword>
<accession>A0AAN1EVH0</accession>
<reference evidence="2 3" key="1">
    <citation type="submission" date="2017-05" db="EMBL/GenBank/DDBJ databases">
        <title>Whole genome sequencing of Proteus mirabilis AR_0155.</title>
        <authorList>
            <person name="Conlan S."/>
            <person name="Thomas P.J."/>
            <person name="Mullikin J."/>
            <person name="Frank K.M."/>
            <person name="Segre J.A."/>
        </authorList>
    </citation>
    <scope>NUCLEOTIDE SEQUENCE [LARGE SCALE GENOMIC DNA]</scope>
    <source>
        <strain evidence="2 3">AR_0155</strain>
    </source>
</reference>
<evidence type="ECO:0000313" key="2">
    <source>
        <dbReference type="EMBL" id="ARX34511.1"/>
    </source>
</evidence>
<feature type="transmembrane region" description="Helical" evidence="1">
    <location>
        <begin position="20"/>
        <end position="40"/>
    </location>
</feature>
<dbReference type="AlphaFoldDB" id="A0AAN1EVH0"/>
<dbReference type="Proteomes" id="UP000195540">
    <property type="component" value="Chromosome"/>
</dbReference>
<organism evidence="2 3">
    <name type="scientific">Proteus mirabilis</name>
    <dbReference type="NCBI Taxonomy" id="584"/>
    <lineage>
        <taxon>Bacteria</taxon>
        <taxon>Pseudomonadati</taxon>
        <taxon>Pseudomonadota</taxon>
        <taxon>Gammaproteobacteria</taxon>
        <taxon>Enterobacterales</taxon>
        <taxon>Morganellaceae</taxon>
        <taxon>Proteus</taxon>
    </lineage>
</organism>
<proteinExistence type="predicted"/>
<name>A0AAN1EVH0_PROMI</name>
<evidence type="ECO:0000313" key="3">
    <source>
        <dbReference type="Proteomes" id="UP000195540"/>
    </source>
</evidence>
<keyword evidence="1" id="KW-1133">Transmembrane helix</keyword>
<sequence length="69" mass="7929">MLSPFGKTPSKNRFYCDGVWLKLFLFINYTVTYTVIFFGSCQPLPTIENKKATSNLLMAIGFLTFINYC</sequence>
<keyword evidence="1" id="KW-0812">Transmembrane</keyword>